<protein>
    <submittedName>
        <fullName evidence="1">Uncharacterized protein</fullName>
    </submittedName>
</protein>
<reference evidence="1 2" key="1">
    <citation type="submission" date="2015-01" db="EMBL/GenBank/DDBJ databases">
        <title>Genome of allotetraploid Gossypium barbadense reveals genomic plasticity and fiber elongation in cotton evolution.</title>
        <authorList>
            <person name="Chen X."/>
            <person name="Liu X."/>
            <person name="Zhao B."/>
            <person name="Zheng H."/>
            <person name="Hu Y."/>
            <person name="Lu G."/>
            <person name="Yang C."/>
            <person name="Chen J."/>
            <person name="Shan C."/>
            <person name="Zhang L."/>
            <person name="Zhou Y."/>
            <person name="Wang L."/>
            <person name="Guo W."/>
            <person name="Bai Y."/>
            <person name="Ruan J."/>
            <person name="Shangguan X."/>
            <person name="Mao Y."/>
            <person name="Jiang J."/>
            <person name="Zhu Y."/>
            <person name="Lei J."/>
            <person name="Kang H."/>
            <person name="Chen S."/>
            <person name="He X."/>
            <person name="Wang R."/>
            <person name="Wang Y."/>
            <person name="Chen J."/>
            <person name="Wang L."/>
            <person name="Yu S."/>
            <person name="Wang B."/>
            <person name="Wei J."/>
            <person name="Song S."/>
            <person name="Lu X."/>
            <person name="Gao Z."/>
            <person name="Gu W."/>
            <person name="Deng X."/>
            <person name="Ma D."/>
            <person name="Wang S."/>
            <person name="Liang W."/>
            <person name="Fang L."/>
            <person name="Cai C."/>
            <person name="Zhu X."/>
            <person name="Zhou B."/>
            <person name="Zhang Y."/>
            <person name="Chen Z."/>
            <person name="Xu S."/>
            <person name="Zhu R."/>
            <person name="Wang S."/>
            <person name="Zhang T."/>
            <person name="Zhao G."/>
        </authorList>
    </citation>
    <scope>NUCLEOTIDE SEQUENCE [LARGE SCALE GENOMIC DNA]</scope>
    <source>
        <strain evidence="2">cv. Xinhai21</strain>
        <tissue evidence="1">Leaf</tissue>
    </source>
</reference>
<accession>A0A2P5YAC1</accession>
<organism evidence="1 2">
    <name type="scientific">Gossypium barbadense</name>
    <name type="common">Sea Island cotton</name>
    <name type="synonym">Hibiscus barbadensis</name>
    <dbReference type="NCBI Taxonomy" id="3634"/>
    <lineage>
        <taxon>Eukaryota</taxon>
        <taxon>Viridiplantae</taxon>
        <taxon>Streptophyta</taxon>
        <taxon>Embryophyta</taxon>
        <taxon>Tracheophyta</taxon>
        <taxon>Spermatophyta</taxon>
        <taxon>Magnoliopsida</taxon>
        <taxon>eudicotyledons</taxon>
        <taxon>Gunneridae</taxon>
        <taxon>Pentapetalae</taxon>
        <taxon>rosids</taxon>
        <taxon>malvids</taxon>
        <taxon>Malvales</taxon>
        <taxon>Malvaceae</taxon>
        <taxon>Malvoideae</taxon>
        <taxon>Gossypium</taxon>
    </lineage>
</organism>
<sequence length="298" mass="33720">MPQILTLSLPDRMKKSLLRYHVNFTRNENSRTCFQETEGSVIFRVSNRENSPPSPTVPPWAPERTFPNTLGPIFNCGSLHRLGYRRISSIGYCDSGLPNHRPLGAVPWDHRANIPRAHDGTMLNVPSSDQFGAALGLYMEEFKEEKELHALTHHIHFSPSKCWHILAPSATSYNPSCSNASVLPPSLRYLQAILAHMITGRQESTGIVNTHDTYFLWCMSHEHVIDLAYFIALMSPQGISSMLSMRMIKRHRGTYPLQYCLAQSTEEEAYEDIPDDICQHLHISSPVPPRKPSSDEDV</sequence>
<gene>
    <name evidence="1" type="ORF">GOBAR_AA08116</name>
</gene>
<dbReference type="EMBL" id="KZ663469">
    <property type="protein sequence ID" value="PPS12525.1"/>
    <property type="molecule type" value="Genomic_DNA"/>
</dbReference>
<name>A0A2P5YAC1_GOSBA</name>
<evidence type="ECO:0000313" key="1">
    <source>
        <dbReference type="EMBL" id="PPS12525.1"/>
    </source>
</evidence>
<proteinExistence type="predicted"/>
<dbReference type="Proteomes" id="UP000239757">
    <property type="component" value="Unassembled WGS sequence"/>
</dbReference>
<dbReference type="AlphaFoldDB" id="A0A2P5YAC1"/>
<evidence type="ECO:0000313" key="2">
    <source>
        <dbReference type="Proteomes" id="UP000239757"/>
    </source>
</evidence>